<dbReference type="PANTHER" id="PTHR46825">
    <property type="entry name" value="D-ALANYL-D-ALANINE-CARBOXYPEPTIDASE/ENDOPEPTIDASE AMPH"/>
    <property type="match status" value="1"/>
</dbReference>
<dbReference type="GO" id="GO:0046677">
    <property type="term" value="P:response to antibiotic"/>
    <property type="evidence" value="ECO:0007669"/>
    <property type="project" value="UniProtKB-UniRule"/>
</dbReference>
<dbReference type="EC" id="3.5.2.6" evidence="3 6"/>
<keyword evidence="10" id="KW-1185">Reference proteome</keyword>
<evidence type="ECO:0000313" key="9">
    <source>
        <dbReference type="EMBL" id="NMP29321.1"/>
    </source>
</evidence>
<dbReference type="InterPro" id="IPR058136">
    <property type="entry name" value="AmpC"/>
</dbReference>
<dbReference type="InterPro" id="IPR012338">
    <property type="entry name" value="Beta-lactam/transpept-like"/>
</dbReference>
<keyword evidence="4 6" id="KW-0378">Hydrolase</keyword>
<sequence length="385" mass="42677">MKVKNITAAVLCAFFIPLMAYAKPVEQVQLDDIIQPLMTKFQIPGMAIAVSIEGEDHFYNYGVASKASQQPVTRDTLFEIGSLSKTFTGTLATWAQGKGKLSFDDAASKYFPSLQGTAFDNISLLHLATHTSGLPLFEPEGVTTDEQLMVWYQQWQPVLPAGNQRIYSNMGTGLLGLATAKSLGQSFNDAMQQRMLPALGMSNTYLQVPKEKMDSYAQGYNRKDQPVRVSPGIVDAEAYGLKSSATDLIRFLNINMQAVPIDAKWQRAVNATHTGYYQVNQFVQDIMWESYPYPTPLSTLTNNNSPRIIFESHAARLLTPPQAPQQWAMYNKTGSTDGFSCYVLFVPAKKMAIVILANKSYPNIARVKAAYDILALVDPQLKPME</sequence>
<dbReference type="PROSITE" id="PS00336">
    <property type="entry name" value="BETA_LACTAMASE_C"/>
    <property type="match status" value="1"/>
</dbReference>
<gene>
    <name evidence="9" type="ORF">GW590_20945</name>
</gene>
<comment type="similarity">
    <text evidence="2 6">Belongs to the class-C beta-lactamase family.</text>
</comment>
<keyword evidence="7" id="KW-0732">Signal</keyword>
<reference evidence="9 10" key="2">
    <citation type="submission" date="2020-06" db="EMBL/GenBank/DDBJ databases">
        <title>Polyphasic characterization of a Rahnella strain isolated from tree sap.</title>
        <authorList>
            <person name="Kim I.S."/>
        </authorList>
    </citation>
    <scope>NUCLEOTIDE SEQUENCE [LARGE SCALE GENOMIC DNA]</scope>
    <source>
        <strain evidence="9 10">SAP-1</strain>
    </source>
</reference>
<dbReference type="GO" id="GO:0008800">
    <property type="term" value="F:beta-lactamase activity"/>
    <property type="evidence" value="ECO:0007669"/>
    <property type="project" value="UniProtKB-UniRule"/>
</dbReference>
<dbReference type="Gene3D" id="3.40.710.10">
    <property type="entry name" value="DD-peptidase/beta-lactamase superfamily"/>
    <property type="match status" value="1"/>
</dbReference>
<dbReference type="AlphaFoldDB" id="A0A848MQL6"/>
<dbReference type="SUPFAM" id="SSF56601">
    <property type="entry name" value="beta-lactamase/transpeptidase-like"/>
    <property type="match status" value="1"/>
</dbReference>
<evidence type="ECO:0000256" key="3">
    <source>
        <dbReference type="ARBA" id="ARBA00012865"/>
    </source>
</evidence>
<evidence type="ECO:0000256" key="2">
    <source>
        <dbReference type="ARBA" id="ARBA00007840"/>
    </source>
</evidence>
<evidence type="ECO:0000256" key="4">
    <source>
        <dbReference type="ARBA" id="ARBA00022801"/>
    </source>
</evidence>
<dbReference type="InterPro" id="IPR001586">
    <property type="entry name" value="Beta-lactam_class-C_AS"/>
</dbReference>
<organism evidence="9 10">
    <name type="scientific">Rouxiella aceris</name>
    <dbReference type="NCBI Taxonomy" id="2703884"/>
    <lineage>
        <taxon>Bacteria</taxon>
        <taxon>Pseudomonadati</taxon>
        <taxon>Pseudomonadota</taxon>
        <taxon>Gammaproteobacteria</taxon>
        <taxon>Enterobacterales</taxon>
        <taxon>Yersiniaceae</taxon>
        <taxon>Rouxiella</taxon>
    </lineage>
</organism>
<feature type="domain" description="Beta-lactamase-related" evidence="8">
    <location>
        <begin position="30"/>
        <end position="374"/>
    </location>
</feature>
<feature type="signal peptide" evidence="7">
    <location>
        <begin position="1"/>
        <end position="22"/>
    </location>
</feature>
<dbReference type="EMBL" id="JAADJU010000013">
    <property type="protein sequence ID" value="NMP29321.1"/>
    <property type="molecule type" value="Genomic_DNA"/>
</dbReference>
<accession>A0A848MQL6</accession>
<dbReference type="InterPro" id="IPR050491">
    <property type="entry name" value="AmpC-like"/>
</dbReference>
<dbReference type="NCBIfam" id="NF033085">
    <property type="entry name" value="bla_class_C"/>
    <property type="match status" value="1"/>
</dbReference>
<dbReference type="RefSeq" id="WP_169405036.1">
    <property type="nucleotide sequence ID" value="NZ_JAADJU010000013.1"/>
</dbReference>
<dbReference type="GO" id="GO:0017001">
    <property type="term" value="P:antibiotic catabolic process"/>
    <property type="evidence" value="ECO:0007669"/>
    <property type="project" value="InterPro"/>
</dbReference>
<evidence type="ECO:0000259" key="8">
    <source>
        <dbReference type="Pfam" id="PF00144"/>
    </source>
</evidence>
<feature type="chain" id="PRO_5032649840" description="Beta-lactamase" evidence="7">
    <location>
        <begin position="23"/>
        <end position="385"/>
    </location>
</feature>
<evidence type="ECO:0000256" key="5">
    <source>
        <dbReference type="ARBA" id="ARBA00023251"/>
    </source>
</evidence>
<keyword evidence="5 6" id="KW-0046">Antibiotic resistance</keyword>
<protein>
    <recommendedName>
        <fullName evidence="3 6">Beta-lactamase</fullName>
        <ecNumber evidence="3 6">3.5.2.6</ecNumber>
    </recommendedName>
</protein>
<dbReference type="Proteomes" id="UP000585363">
    <property type="component" value="Unassembled WGS sequence"/>
</dbReference>
<evidence type="ECO:0000256" key="6">
    <source>
        <dbReference type="RuleBase" id="RU361140"/>
    </source>
</evidence>
<evidence type="ECO:0000256" key="1">
    <source>
        <dbReference type="ARBA" id="ARBA00001526"/>
    </source>
</evidence>
<dbReference type="GO" id="GO:0030288">
    <property type="term" value="C:outer membrane-bounded periplasmic space"/>
    <property type="evidence" value="ECO:0007669"/>
    <property type="project" value="InterPro"/>
</dbReference>
<evidence type="ECO:0000256" key="7">
    <source>
        <dbReference type="SAM" id="SignalP"/>
    </source>
</evidence>
<name>A0A848MQL6_9GAMM</name>
<evidence type="ECO:0000313" key="10">
    <source>
        <dbReference type="Proteomes" id="UP000585363"/>
    </source>
</evidence>
<reference evidence="9 10" key="1">
    <citation type="submission" date="2020-01" db="EMBL/GenBank/DDBJ databases">
        <authorList>
            <person name="Lee S.D."/>
        </authorList>
    </citation>
    <scope>NUCLEOTIDE SEQUENCE [LARGE SCALE GENOMIC DNA]</scope>
    <source>
        <strain evidence="9 10">SAP-1</strain>
    </source>
</reference>
<comment type="caution">
    <text evidence="9">The sequence shown here is derived from an EMBL/GenBank/DDBJ whole genome shotgun (WGS) entry which is preliminary data.</text>
</comment>
<dbReference type="PANTHER" id="PTHR46825:SF8">
    <property type="entry name" value="BETA-LACTAMASE-RELATED"/>
    <property type="match status" value="1"/>
</dbReference>
<dbReference type="Pfam" id="PF00144">
    <property type="entry name" value="Beta-lactamase"/>
    <property type="match status" value="1"/>
</dbReference>
<comment type="catalytic activity">
    <reaction evidence="1 6">
        <text>a beta-lactam + H2O = a substituted beta-amino acid</text>
        <dbReference type="Rhea" id="RHEA:20401"/>
        <dbReference type="ChEBI" id="CHEBI:15377"/>
        <dbReference type="ChEBI" id="CHEBI:35627"/>
        <dbReference type="ChEBI" id="CHEBI:140347"/>
        <dbReference type="EC" id="3.5.2.6"/>
    </reaction>
</comment>
<dbReference type="InterPro" id="IPR001466">
    <property type="entry name" value="Beta-lactam-related"/>
</dbReference>
<proteinExistence type="inferred from homology"/>